<evidence type="ECO:0000313" key="2">
    <source>
        <dbReference type="Proteomes" id="UP000294614"/>
    </source>
</evidence>
<comment type="caution">
    <text evidence="1">The sequence shown here is derived from an EMBL/GenBank/DDBJ whole genome shotgun (WGS) entry which is preliminary data.</text>
</comment>
<organism evidence="1 2">
    <name type="scientific">Seleniivibrio woodruffii</name>
    <dbReference type="NCBI Taxonomy" id="1078050"/>
    <lineage>
        <taxon>Bacteria</taxon>
        <taxon>Pseudomonadati</taxon>
        <taxon>Deferribacterota</taxon>
        <taxon>Deferribacteres</taxon>
        <taxon>Deferribacterales</taxon>
        <taxon>Geovibrionaceae</taxon>
        <taxon>Seleniivibrio</taxon>
    </lineage>
</organism>
<dbReference type="AlphaFoldDB" id="A0A4V2PRE4"/>
<sequence length="129" mass="14398">MENYVIEKRADGSVSITGKLFSDLEYMDCDDGFSTVISKESILKICETAEFVTSKGLFEASFFHPVESGKVDEDTGEIDFDYGYNCGDAYAETSCGYVLVGRTTFQLMLSLKYHAEDLRSETISISEIM</sequence>
<name>A0A4V2PRE4_9BACT</name>
<protein>
    <submittedName>
        <fullName evidence="1">Uncharacterized protein</fullName>
    </submittedName>
</protein>
<proteinExistence type="predicted"/>
<reference evidence="1 2" key="1">
    <citation type="submission" date="2019-03" db="EMBL/GenBank/DDBJ databases">
        <title>Genomic Encyclopedia of Type Strains, Phase IV (KMG-IV): sequencing the most valuable type-strain genomes for metagenomic binning, comparative biology and taxonomic classification.</title>
        <authorList>
            <person name="Goeker M."/>
        </authorList>
    </citation>
    <scope>NUCLEOTIDE SEQUENCE [LARGE SCALE GENOMIC DNA]</scope>
    <source>
        <strain evidence="1 2">DSM 24984</strain>
    </source>
</reference>
<accession>A0A4V2PRE4</accession>
<dbReference type="RefSeq" id="WP_132874590.1">
    <property type="nucleotide sequence ID" value="NZ_SMGG01000007.1"/>
</dbReference>
<dbReference type="EMBL" id="SMGG01000007">
    <property type="protein sequence ID" value="TCK58421.1"/>
    <property type="molecule type" value="Genomic_DNA"/>
</dbReference>
<evidence type="ECO:0000313" key="1">
    <source>
        <dbReference type="EMBL" id="TCK58421.1"/>
    </source>
</evidence>
<gene>
    <name evidence="1" type="ORF">C8D98_2623</name>
</gene>
<dbReference type="Proteomes" id="UP000294614">
    <property type="component" value="Unassembled WGS sequence"/>
</dbReference>
<keyword evidence="2" id="KW-1185">Reference proteome</keyword>